<sequence length="800" mass="90270">MPEIESVVNSDYDESNITVLQGLEAVRLRPGMYIGGVDSAALHHLVFEVVDNSVDEALAGFCTEIHVIINSDGSLSVEDNGRGIPVGIHEEEGIPAVELILTRLHAGGKFDNSNYKVSGGLNGVGASVVNALSGKMIAEIHREGFLWKQEYQQGITVTPLDQVEESKKNGTQITFWPDETIFDSVEFNFEILAHRLRELAFLNRGILISIRDNRTERFQEFKYEGGIAAFIKHINENKSVLHESPVYFYGKSDDVEIEVAFQYNDSYTERIYSFVNNINTVEGGTHLTGFKGALTRTLNSYMSANKIVNDSKENLSGEDVREGMAAVISARVMNPQFESQKKIKLTNVEIKGKVETLVSEYLGAYLEENPVVAKKIVSKGIDAQRARIAAKKARELTRRKNVLEFSTLPGKLADCQESDPALSELFLVEGDSAGGSAKQGRDRKNQAILPLKGKILNVEKARFDKMLSNEEIKTMITAMGTGIGIEEFDLEKIRYHKIIIMTDADVDGSHILTLILTFFYRQMPEIIENGYLYIAQPPLYRAKKGRSSFYVRDDNELTERLVRASSESLVLSTDNGKTLSGEELFQAALKIRLYNTHYDRLCFNPNLTLLVDLLLKHEIEIDLGGAEHILKCVDRLKENYPDYKLTVDPEKQGNNVLIEVNELQIELSMNLLENMSAYDFSQMFQERLKLIEILGENDVVLTEEKEGESQSFQTWKEVLDFMISFGKKGMYIQRYKGLGEMNPEQLWETTLDPDVRTLKKVKVEDLVESDGIFTILMGDQVEPRRNFIEENALRVKNLDV</sequence>
<dbReference type="GO" id="GO:0005524">
    <property type="term" value="F:ATP binding"/>
    <property type="evidence" value="ECO:0007669"/>
    <property type="project" value="UniProtKB-KW"/>
</dbReference>
<dbReference type="EMBL" id="UINC01000499">
    <property type="protein sequence ID" value="SUZ56416.1"/>
    <property type="molecule type" value="Genomic_DNA"/>
</dbReference>
<dbReference type="FunFam" id="3.40.50.670:FF:000001">
    <property type="entry name" value="DNA topoisomerase 2"/>
    <property type="match status" value="1"/>
</dbReference>
<dbReference type="NCBIfam" id="TIGR01059">
    <property type="entry name" value="gyrB"/>
    <property type="match status" value="1"/>
</dbReference>
<dbReference type="PRINTS" id="PR00418">
    <property type="entry name" value="TPI2FAMILY"/>
</dbReference>
<dbReference type="Gene3D" id="3.40.50.670">
    <property type="match status" value="2"/>
</dbReference>
<dbReference type="InterPro" id="IPR013759">
    <property type="entry name" value="Topo_IIA_B_C"/>
</dbReference>
<dbReference type="Pfam" id="PF00986">
    <property type="entry name" value="DNA_gyraseB_C"/>
    <property type="match status" value="1"/>
</dbReference>
<dbReference type="FunFam" id="3.30.230.10:FF:000005">
    <property type="entry name" value="DNA gyrase subunit B"/>
    <property type="match status" value="1"/>
</dbReference>
<dbReference type="PROSITE" id="PS00177">
    <property type="entry name" value="TOPOISOMERASE_II"/>
    <property type="match status" value="1"/>
</dbReference>
<keyword evidence="9" id="KW-0799">Topoisomerase</keyword>
<evidence type="ECO:0000256" key="4">
    <source>
        <dbReference type="ARBA" id="ARBA00012895"/>
    </source>
</evidence>
<proteinExistence type="inferred from homology"/>
<dbReference type="InterPro" id="IPR000565">
    <property type="entry name" value="Topo_IIA_B"/>
</dbReference>
<dbReference type="InterPro" id="IPR006171">
    <property type="entry name" value="TOPRIM_dom"/>
</dbReference>
<dbReference type="GO" id="GO:0005694">
    <property type="term" value="C:chromosome"/>
    <property type="evidence" value="ECO:0007669"/>
    <property type="project" value="InterPro"/>
</dbReference>
<dbReference type="GO" id="GO:0003677">
    <property type="term" value="F:DNA binding"/>
    <property type="evidence" value="ECO:0007669"/>
    <property type="project" value="UniProtKB-KW"/>
</dbReference>
<keyword evidence="10" id="KW-0238">DNA-binding</keyword>
<reference evidence="13" key="1">
    <citation type="submission" date="2018-05" db="EMBL/GenBank/DDBJ databases">
        <authorList>
            <person name="Lanie J.A."/>
            <person name="Ng W.-L."/>
            <person name="Kazmierczak K.M."/>
            <person name="Andrzejewski T.M."/>
            <person name="Davidsen T.M."/>
            <person name="Wayne K.J."/>
            <person name="Tettelin H."/>
            <person name="Glass J.I."/>
            <person name="Rusch D."/>
            <person name="Podicherti R."/>
            <person name="Tsui H.-C.T."/>
            <person name="Winkler M.E."/>
        </authorList>
    </citation>
    <scope>NUCLEOTIDE SEQUENCE</scope>
</reference>
<dbReference type="SMART" id="SM00433">
    <property type="entry name" value="TOP2c"/>
    <property type="match status" value="1"/>
</dbReference>
<keyword evidence="6" id="KW-0547">Nucleotide-binding</keyword>
<dbReference type="EC" id="5.6.2.2" evidence="4"/>
<dbReference type="InterPro" id="IPR034160">
    <property type="entry name" value="TOPRIM_GyrB"/>
</dbReference>
<comment type="similarity">
    <text evidence="3">Belongs to the type II topoisomerase GyrB family.</text>
</comment>
<evidence type="ECO:0000259" key="12">
    <source>
        <dbReference type="PROSITE" id="PS50880"/>
    </source>
</evidence>
<keyword evidence="8" id="KW-0460">Magnesium</keyword>
<dbReference type="NCBIfam" id="NF004189">
    <property type="entry name" value="PRK05644.1"/>
    <property type="match status" value="1"/>
</dbReference>
<evidence type="ECO:0000256" key="9">
    <source>
        <dbReference type="ARBA" id="ARBA00023029"/>
    </source>
</evidence>
<dbReference type="FunFam" id="3.30.565.10:FF:000002">
    <property type="entry name" value="DNA gyrase subunit B"/>
    <property type="match status" value="1"/>
</dbReference>
<evidence type="ECO:0000313" key="13">
    <source>
        <dbReference type="EMBL" id="SUZ56416.1"/>
    </source>
</evidence>
<evidence type="ECO:0000256" key="7">
    <source>
        <dbReference type="ARBA" id="ARBA00022840"/>
    </source>
</evidence>
<gene>
    <name evidence="13" type="ORF">METZ01_LOCUS9270</name>
</gene>
<dbReference type="InterPro" id="IPR013506">
    <property type="entry name" value="Topo_IIA_bsu_dom2"/>
</dbReference>
<accession>A0A381NP88</accession>
<dbReference type="SUPFAM" id="SSF54211">
    <property type="entry name" value="Ribosomal protein S5 domain 2-like"/>
    <property type="match status" value="1"/>
</dbReference>
<evidence type="ECO:0000256" key="8">
    <source>
        <dbReference type="ARBA" id="ARBA00022842"/>
    </source>
</evidence>
<dbReference type="InterPro" id="IPR003594">
    <property type="entry name" value="HATPase_dom"/>
</dbReference>
<dbReference type="InterPro" id="IPR020568">
    <property type="entry name" value="Ribosomal_Su5_D2-typ_SF"/>
</dbReference>
<dbReference type="Pfam" id="PF00204">
    <property type="entry name" value="DNA_gyraseB"/>
    <property type="match status" value="1"/>
</dbReference>
<dbReference type="InterPro" id="IPR011557">
    <property type="entry name" value="GyrB"/>
</dbReference>
<name>A0A381NP88_9ZZZZ</name>
<dbReference type="SMART" id="SM00387">
    <property type="entry name" value="HATPase_c"/>
    <property type="match status" value="1"/>
</dbReference>
<dbReference type="Gene3D" id="3.30.565.10">
    <property type="entry name" value="Histidine kinase-like ATPase, C-terminal domain"/>
    <property type="match status" value="1"/>
</dbReference>
<dbReference type="GO" id="GO:0046872">
    <property type="term" value="F:metal ion binding"/>
    <property type="evidence" value="ECO:0007669"/>
    <property type="project" value="UniProtKB-KW"/>
</dbReference>
<evidence type="ECO:0000256" key="11">
    <source>
        <dbReference type="ARBA" id="ARBA00023235"/>
    </source>
</evidence>
<dbReference type="InterPro" id="IPR014721">
    <property type="entry name" value="Ribsml_uS5_D2-typ_fold_subgr"/>
</dbReference>
<dbReference type="PANTHER" id="PTHR45866:SF1">
    <property type="entry name" value="DNA GYRASE SUBUNIT B, MITOCHONDRIAL"/>
    <property type="match status" value="1"/>
</dbReference>
<dbReference type="Pfam" id="PF02518">
    <property type="entry name" value="HATPase_c"/>
    <property type="match status" value="1"/>
</dbReference>
<dbReference type="GO" id="GO:0006265">
    <property type="term" value="P:DNA topological change"/>
    <property type="evidence" value="ECO:0007669"/>
    <property type="project" value="InterPro"/>
</dbReference>
<organism evidence="13">
    <name type="scientific">marine metagenome</name>
    <dbReference type="NCBI Taxonomy" id="408172"/>
    <lineage>
        <taxon>unclassified sequences</taxon>
        <taxon>metagenomes</taxon>
        <taxon>ecological metagenomes</taxon>
    </lineage>
</organism>
<evidence type="ECO:0000256" key="1">
    <source>
        <dbReference type="ARBA" id="ARBA00000185"/>
    </source>
</evidence>
<dbReference type="HAMAP" id="MF_01898">
    <property type="entry name" value="GyrB"/>
    <property type="match status" value="1"/>
</dbReference>
<evidence type="ECO:0000256" key="6">
    <source>
        <dbReference type="ARBA" id="ARBA00022741"/>
    </source>
</evidence>
<dbReference type="CDD" id="cd03366">
    <property type="entry name" value="TOPRIM_TopoIIA_GyrB"/>
    <property type="match status" value="1"/>
</dbReference>
<keyword evidence="7" id="KW-0067">ATP-binding</keyword>
<dbReference type="InterPro" id="IPR001241">
    <property type="entry name" value="Topo_IIA"/>
</dbReference>
<dbReference type="CDD" id="cd00822">
    <property type="entry name" value="TopoII_Trans_DNA_gyrase"/>
    <property type="match status" value="1"/>
</dbReference>
<comment type="catalytic activity">
    <reaction evidence="1">
        <text>ATP-dependent breakage, passage and rejoining of double-stranded DNA.</text>
        <dbReference type="EC" id="5.6.2.2"/>
    </reaction>
</comment>
<dbReference type="Pfam" id="PF01751">
    <property type="entry name" value="Toprim"/>
    <property type="match status" value="1"/>
</dbReference>
<dbReference type="GO" id="GO:0003918">
    <property type="term" value="F:DNA topoisomerase type II (double strand cut, ATP-hydrolyzing) activity"/>
    <property type="evidence" value="ECO:0007669"/>
    <property type="project" value="UniProtKB-EC"/>
</dbReference>
<evidence type="ECO:0000256" key="2">
    <source>
        <dbReference type="ARBA" id="ARBA00001946"/>
    </source>
</evidence>
<dbReference type="InterPro" id="IPR018522">
    <property type="entry name" value="TopoIIA_CS"/>
</dbReference>
<dbReference type="PROSITE" id="PS50880">
    <property type="entry name" value="TOPRIM"/>
    <property type="match status" value="1"/>
</dbReference>
<dbReference type="CDD" id="cd16928">
    <property type="entry name" value="HATPase_GyrB-like"/>
    <property type="match status" value="1"/>
</dbReference>
<dbReference type="SUPFAM" id="SSF55874">
    <property type="entry name" value="ATPase domain of HSP90 chaperone/DNA topoisomerase II/histidine kinase"/>
    <property type="match status" value="1"/>
</dbReference>
<comment type="cofactor">
    <cofactor evidence="2">
        <name>Mg(2+)</name>
        <dbReference type="ChEBI" id="CHEBI:18420"/>
    </cofactor>
</comment>
<feature type="domain" description="Toprim" evidence="12">
    <location>
        <begin position="423"/>
        <end position="538"/>
    </location>
</feature>
<keyword evidence="11" id="KW-0413">Isomerase</keyword>
<dbReference type="InterPro" id="IPR036890">
    <property type="entry name" value="HATPase_C_sf"/>
</dbReference>
<dbReference type="NCBIfam" id="NF011501">
    <property type="entry name" value="PRK14939.1"/>
    <property type="match status" value="1"/>
</dbReference>
<dbReference type="InterPro" id="IPR002288">
    <property type="entry name" value="DNA_gyrase_B_C"/>
</dbReference>
<dbReference type="SUPFAM" id="SSF56719">
    <property type="entry name" value="Type II DNA topoisomerase"/>
    <property type="match status" value="1"/>
</dbReference>
<dbReference type="PRINTS" id="PR01159">
    <property type="entry name" value="DNAGYRASEB"/>
</dbReference>
<protein>
    <recommendedName>
        <fullName evidence="4">DNA topoisomerase (ATP-hydrolyzing)</fullName>
        <ecNumber evidence="4">5.6.2.2</ecNumber>
    </recommendedName>
</protein>
<dbReference type="AlphaFoldDB" id="A0A381NP88"/>
<dbReference type="Gene3D" id="3.30.230.10">
    <property type="match status" value="1"/>
</dbReference>
<evidence type="ECO:0000256" key="3">
    <source>
        <dbReference type="ARBA" id="ARBA00010708"/>
    </source>
</evidence>
<evidence type="ECO:0000256" key="5">
    <source>
        <dbReference type="ARBA" id="ARBA00022723"/>
    </source>
</evidence>
<evidence type="ECO:0000256" key="10">
    <source>
        <dbReference type="ARBA" id="ARBA00023125"/>
    </source>
</evidence>
<dbReference type="InterPro" id="IPR013760">
    <property type="entry name" value="Topo_IIA-like_dom_sf"/>
</dbReference>
<keyword evidence="5" id="KW-0479">Metal-binding</keyword>
<dbReference type="PANTHER" id="PTHR45866">
    <property type="entry name" value="DNA GYRASE/TOPOISOMERASE SUBUNIT B"/>
    <property type="match status" value="1"/>
</dbReference>